<accession>A0A0H3A764</accession>
<dbReference type="AlphaFoldDB" id="A0A0H3A764"/>
<keyword evidence="1" id="KW-1133">Transmembrane helix</keyword>
<proteinExistence type="predicted"/>
<feature type="transmembrane region" description="Helical" evidence="1">
    <location>
        <begin position="167"/>
        <end position="185"/>
    </location>
</feature>
<evidence type="ECO:0000313" key="3">
    <source>
        <dbReference type="Proteomes" id="UP000009173"/>
    </source>
</evidence>
<feature type="transmembrane region" description="Helical" evidence="1">
    <location>
        <begin position="12"/>
        <end position="33"/>
    </location>
</feature>
<name>A0A0H3A764_NITV4</name>
<keyword evidence="1" id="KW-0472">Membrane</keyword>
<dbReference type="HOGENOM" id="CLU_108014_0_0_7"/>
<sequence length="222" mass="23971">MLRALLYKEWIKLRYAGWLAPAAILLGLGDAWLKLRGVRNNHGPVDLWNMLLFKQTIFFETLLLTLPLAGVWLAAVQYRPECAGRRLRLALHLPVPHRTALYAPAAVGLALLTLAGGLALGGFALILCVYGMPAELVAPIVRTALPALLAGHVAYFATAAALADTRMIRRCVIGCAGLAYALLLLKTYGYDAMTGSLGWYALASLPWILPLEAAALRLKEGA</sequence>
<evidence type="ECO:0000313" key="2">
    <source>
        <dbReference type="EMBL" id="ABM27869.1"/>
    </source>
</evidence>
<reference evidence="3" key="1">
    <citation type="journal article" date="2009" name="Environ. Microbiol.">
        <title>Contribution of mobile genetic elements to Desulfovibrio vulgaris genome plasticity.</title>
        <authorList>
            <person name="Walker C.B."/>
            <person name="Stolyar S."/>
            <person name="Chivian D."/>
            <person name="Pinel N."/>
            <person name="Gabster J.A."/>
            <person name="Dehal P.S."/>
            <person name="He Z."/>
            <person name="Yang Z.K."/>
            <person name="Yen H.C."/>
            <person name="Zhou J."/>
            <person name="Wall J.D."/>
            <person name="Hazen T.C."/>
            <person name="Arkin A.P."/>
            <person name="Stahl D.A."/>
        </authorList>
    </citation>
    <scope>NUCLEOTIDE SEQUENCE [LARGE SCALE GENOMIC DNA]</scope>
    <source>
        <strain evidence="3">DP4</strain>
    </source>
</reference>
<gene>
    <name evidence="2" type="ordered locus">Dvul_0848</name>
</gene>
<organism evidence="2 3">
    <name type="scientific">Nitratidesulfovibrio vulgaris (strain DP4)</name>
    <name type="common">Desulfovibrio vulgaris</name>
    <dbReference type="NCBI Taxonomy" id="391774"/>
    <lineage>
        <taxon>Bacteria</taxon>
        <taxon>Pseudomonadati</taxon>
        <taxon>Thermodesulfobacteriota</taxon>
        <taxon>Desulfovibrionia</taxon>
        <taxon>Desulfovibrionales</taxon>
        <taxon>Desulfovibrionaceae</taxon>
        <taxon>Nitratidesulfovibrio</taxon>
    </lineage>
</organism>
<dbReference type="EMBL" id="CP000527">
    <property type="protein sequence ID" value="ABM27869.1"/>
    <property type="molecule type" value="Genomic_DNA"/>
</dbReference>
<dbReference type="KEGG" id="dvl:Dvul_0848"/>
<feature type="transmembrane region" description="Helical" evidence="1">
    <location>
        <begin position="99"/>
        <end position="132"/>
    </location>
</feature>
<evidence type="ECO:0000256" key="1">
    <source>
        <dbReference type="SAM" id="Phobius"/>
    </source>
</evidence>
<protein>
    <submittedName>
        <fullName evidence="2">Uncharacterized protein</fullName>
    </submittedName>
</protein>
<feature type="transmembrane region" description="Helical" evidence="1">
    <location>
        <begin position="144"/>
        <end position="162"/>
    </location>
</feature>
<dbReference type="Proteomes" id="UP000009173">
    <property type="component" value="Chromosome"/>
</dbReference>
<feature type="transmembrane region" description="Helical" evidence="1">
    <location>
        <begin position="57"/>
        <end position="78"/>
    </location>
</feature>
<keyword evidence="1" id="KW-0812">Transmembrane</keyword>
<dbReference type="RefSeq" id="WP_011791868.1">
    <property type="nucleotide sequence ID" value="NC_008751.1"/>
</dbReference>